<dbReference type="Proteomes" id="UP001596494">
    <property type="component" value="Unassembled WGS sequence"/>
</dbReference>
<dbReference type="EMBL" id="JBHTBY010000017">
    <property type="protein sequence ID" value="MFC7322724.1"/>
    <property type="molecule type" value="Genomic_DNA"/>
</dbReference>
<gene>
    <name evidence="5" type="ORF">ACFQMN_17815</name>
</gene>
<dbReference type="RefSeq" id="WP_289215089.1">
    <property type="nucleotide sequence ID" value="NZ_JAPVRC010000002.1"/>
</dbReference>
<proteinExistence type="inferred from homology"/>
<evidence type="ECO:0000256" key="1">
    <source>
        <dbReference type="ARBA" id="ARBA00006739"/>
    </source>
</evidence>
<dbReference type="CDD" id="cd00761">
    <property type="entry name" value="Glyco_tranf_GTA_type"/>
    <property type="match status" value="1"/>
</dbReference>
<name>A0ABW2K9D4_9BACI</name>
<dbReference type="InterPro" id="IPR029044">
    <property type="entry name" value="Nucleotide-diphossugar_trans"/>
</dbReference>
<organism evidence="5 6">
    <name type="scientific">Halobacillus campisalis</name>
    <dbReference type="NCBI Taxonomy" id="435909"/>
    <lineage>
        <taxon>Bacteria</taxon>
        <taxon>Bacillati</taxon>
        <taxon>Bacillota</taxon>
        <taxon>Bacilli</taxon>
        <taxon>Bacillales</taxon>
        <taxon>Bacillaceae</taxon>
        <taxon>Halobacillus</taxon>
    </lineage>
</organism>
<keyword evidence="2" id="KW-0328">Glycosyltransferase</keyword>
<dbReference type="PANTHER" id="PTHR22916:SF51">
    <property type="entry name" value="GLYCOSYLTRANSFERASE EPSH-RELATED"/>
    <property type="match status" value="1"/>
</dbReference>
<keyword evidence="6" id="KW-1185">Reference proteome</keyword>
<evidence type="ECO:0000313" key="5">
    <source>
        <dbReference type="EMBL" id="MFC7322724.1"/>
    </source>
</evidence>
<evidence type="ECO:0000259" key="4">
    <source>
        <dbReference type="Pfam" id="PF00535"/>
    </source>
</evidence>
<comment type="caution">
    <text evidence="5">The sequence shown here is derived from an EMBL/GenBank/DDBJ whole genome shotgun (WGS) entry which is preliminary data.</text>
</comment>
<accession>A0ABW2K9D4</accession>
<dbReference type="PANTHER" id="PTHR22916">
    <property type="entry name" value="GLYCOSYLTRANSFERASE"/>
    <property type="match status" value="1"/>
</dbReference>
<sequence length="348" mass="41210">MGETVSVIVPIYKVEKYLHRCINSILQQTYQKIEVILIDDGSPDCCGEIADGFARKDTRVKTFHKENGGLSDARNYGMKHATGEFTMFVDSDDWLEPKAIDHMMHAILAFKADVVQSAFYYAHKTYMLFDQRYYTKNGDLILLNNENLMKELVKNETVKNFAWGKLYRTKLLKDIPFKKGVLFEDVFWAHQVMHRVNRFIILNEPLYNYFQREDSIVANYTNRNLDIIKGLKERHAFIEKEYEALIQESYKSLLKTSLIHYNLLFMNRKEDKKGQHRKNIQKYIHDHFSQLNKATEKDKQLNLQLRLFYKNPYLNMLYLSGRKVVRKLKVSSRPLKLEKINRKVAQTQ</sequence>
<evidence type="ECO:0000256" key="2">
    <source>
        <dbReference type="ARBA" id="ARBA00022676"/>
    </source>
</evidence>
<dbReference type="SUPFAM" id="SSF53448">
    <property type="entry name" value="Nucleotide-diphospho-sugar transferases"/>
    <property type="match status" value="1"/>
</dbReference>
<dbReference type="Pfam" id="PF00535">
    <property type="entry name" value="Glycos_transf_2"/>
    <property type="match status" value="1"/>
</dbReference>
<evidence type="ECO:0000256" key="3">
    <source>
        <dbReference type="ARBA" id="ARBA00022679"/>
    </source>
</evidence>
<dbReference type="InterPro" id="IPR001173">
    <property type="entry name" value="Glyco_trans_2-like"/>
</dbReference>
<feature type="domain" description="Glycosyltransferase 2-like" evidence="4">
    <location>
        <begin position="6"/>
        <end position="125"/>
    </location>
</feature>
<protein>
    <submittedName>
        <fullName evidence="5">Glycosyltransferase family 2 protein</fullName>
    </submittedName>
</protein>
<reference evidence="6" key="1">
    <citation type="journal article" date="2019" name="Int. J. Syst. Evol. Microbiol.">
        <title>The Global Catalogue of Microorganisms (GCM) 10K type strain sequencing project: providing services to taxonomists for standard genome sequencing and annotation.</title>
        <authorList>
            <consortium name="The Broad Institute Genomics Platform"/>
            <consortium name="The Broad Institute Genome Sequencing Center for Infectious Disease"/>
            <person name="Wu L."/>
            <person name="Ma J."/>
        </authorList>
    </citation>
    <scope>NUCLEOTIDE SEQUENCE [LARGE SCALE GENOMIC DNA]</scope>
    <source>
        <strain evidence="6">CCUG 73951</strain>
    </source>
</reference>
<comment type="similarity">
    <text evidence="1">Belongs to the glycosyltransferase 2 family.</text>
</comment>
<keyword evidence="3" id="KW-0808">Transferase</keyword>
<evidence type="ECO:0000313" key="6">
    <source>
        <dbReference type="Proteomes" id="UP001596494"/>
    </source>
</evidence>
<dbReference type="Gene3D" id="3.90.550.10">
    <property type="entry name" value="Spore Coat Polysaccharide Biosynthesis Protein SpsA, Chain A"/>
    <property type="match status" value="1"/>
</dbReference>